<accession>A0A9X1X836</accession>
<evidence type="ECO:0000313" key="4">
    <source>
        <dbReference type="Proteomes" id="UP001139011"/>
    </source>
</evidence>
<proteinExistence type="predicted"/>
<gene>
    <name evidence="3" type="ORF">LCY76_04490</name>
</gene>
<sequence>MKFLHCADLHLDSPFKGLKYLPKPIFKRIQNSTFRSFTATVNLAIKERVDFVVIAGDIYDGESRSLRAQTYFRKELERLEKHEIYTFMVHGNHDHLEGSWIDIEWPMTVHIFQGGLPSSMPFYKNGKLAAMLHGFSYEKRSVAENRAPHFPEKKDEAYHIGILHGNADGQSEHESYAPFKVTELLGKGYDYWALGHIHKRMELSQDPPVIYPGNIQGRNQKETGEKGCYIVDTNNGVQDFHAMADILWKEEFIDLTGCSAMSEVIETCIEVKENARTEGKGILLKLILEGDSSLFHELSDELFLDDLMETLQDGEEENLSFVYPFAVVNSLRRSWNRDQLLNDGGFVGALLHNSSEYEEMLKTTRELFLHKRARRYLKPLEPEEEEEIIKEAETFLLRFLLKD</sequence>
<comment type="caution">
    <text evidence="3">The sequence shown here is derived from an EMBL/GenBank/DDBJ whole genome shotgun (WGS) entry which is preliminary data.</text>
</comment>
<protein>
    <submittedName>
        <fullName evidence="3">DNA repair exonuclease</fullName>
    </submittedName>
</protein>
<organism evidence="3 4">
    <name type="scientific">Fictibacillus marinisediminis</name>
    <dbReference type="NCBI Taxonomy" id="2878389"/>
    <lineage>
        <taxon>Bacteria</taxon>
        <taxon>Bacillati</taxon>
        <taxon>Bacillota</taxon>
        <taxon>Bacilli</taxon>
        <taxon>Bacillales</taxon>
        <taxon>Fictibacillaceae</taxon>
        <taxon>Fictibacillus</taxon>
    </lineage>
</organism>
<dbReference type="Proteomes" id="UP001139011">
    <property type="component" value="Unassembled WGS sequence"/>
</dbReference>
<evidence type="ECO:0000313" key="3">
    <source>
        <dbReference type="EMBL" id="MCK6255862.1"/>
    </source>
</evidence>
<name>A0A9X1X836_9BACL</name>
<dbReference type="InterPro" id="IPR014576">
    <property type="entry name" value="Pesterase_YhaO"/>
</dbReference>
<dbReference type="EMBL" id="JAIWJX010000002">
    <property type="protein sequence ID" value="MCK6255862.1"/>
    <property type="molecule type" value="Genomic_DNA"/>
</dbReference>
<evidence type="ECO:0000259" key="2">
    <source>
        <dbReference type="Pfam" id="PF00149"/>
    </source>
</evidence>
<keyword evidence="3" id="KW-0540">Nuclease</keyword>
<dbReference type="InterPro" id="IPR004843">
    <property type="entry name" value="Calcineurin-like_PHP"/>
</dbReference>
<dbReference type="AlphaFoldDB" id="A0A9X1X836"/>
<dbReference type="SUPFAM" id="SSF56300">
    <property type="entry name" value="Metallo-dependent phosphatases"/>
    <property type="match status" value="1"/>
</dbReference>
<dbReference type="PIRSF" id="PIRSF033091">
    <property type="entry name" value="Pesterase_YhaO"/>
    <property type="match status" value="1"/>
</dbReference>
<evidence type="ECO:0000256" key="1">
    <source>
        <dbReference type="ARBA" id="ARBA00022801"/>
    </source>
</evidence>
<keyword evidence="3" id="KW-0269">Exonuclease</keyword>
<dbReference type="InterPro" id="IPR050535">
    <property type="entry name" value="DNA_Repair-Maintenance_Comp"/>
</dbReference>
<dbReference type="Pfam" id="PF00149">
    <property type="entry name" value="Metallophos"/>
    <property type="match status" value="1"/>
</dbReference>
<dbReference type="CDD" id="cd00840">
    <property type="entry name" value="MPP_Mre11_N"/>
    <property type="match status" value="1"/>
</dbReference>
<dbReference type="PANTHER" id="PTHR30337">
    <property type="entry name" value="COMPONENT OF ATP-DEPENDENT DSDNA EXONUCLEASE"/>
    <property type="match status" value="1"/>
</dbReference>
<dbReference type="GO" id="GO:0004527">
    <property type="term" value="F:exonuclease activity"/>
    <property type="evidence" value="ECO:0007669"/>
    <property type="project" value="UniProtKB-KW"/>
</dbReference>
<dbReference type="PANTHER" id="PTHR30337:SF7">
    <property type="entry name" value="PHOSPHOESTERASE"/>
    <property type="match status" value="1"/>
</dbReference>
<feature type="domain" description="Calcineurin-like phosphoesterase" evidence="2">
    <location>
        <begin position="1"/>
        <end position="199"/>
    </location>
</feature>
<keyword evidence="1" id="KW-0378">Hydrolase</keyword>
<dbReference type="InterPro" id="IPR041796">
    <property type="entry name" value="Mre11_N"/>
</dbReference>
<reference evidence="3" key="1">
    <citation type="submission" date="2021-09" db="EMBL/GenBank/DDBJ databases">
        <title>Genome analysis of Fictibacillus sp. KIGAM418 isolated from marine sediment.</title>
        <authorList>
            <person name="Seo M.-J."/>
            <person name="Cho E.-S."/>
            <person name="Hwang C.Y."/>
        </authorList>
    </citation>
    <scope>NUCLEOTIDE SEQUENCE</scope>
    <source>
        <strain evidence="3">KIGAM418</strain>
    </source>
</reference>
<dbReference type="RefSeq" id="WP_248251615.1">
    <property type="nucleotide sequence ID" value="NZ_JAIWJX010000002.1"/>
</dbReference>
<dbReference type="Gene3D" id="3.60.21.10">
    <property type="match status" value="1"/>
</dbReference>
<keyword evidence="4" id="KW-1185">Reference proteome</keyword>
<dbReference type="InterPro" id="IPR029052">
    <property type="entry name" value="Metallo-depent_PP-like"/>
</dbReference>